<sequence length="333" mass="37651">MSTAWVTLATNDGYALGALVLAHSLRRAKTRHHLHILYTDGVTAQMRSRLLAVFHNSTRVDVLDSNDTENLALIGRPDLGVTFTKLHCWRLTQYEKCVFLDADTLIIQNCDELFERPEFAAAPDIGWPDLFNSGVFVFVPSNDAYQKLVEFGTQHGTFDGGDQGLLNLYFSNWREMDASHRLPFIYNVTSGSIYSYKAAYQLFGGNVKIVRFLGTVKPWHRDTSKHGHQNDHWGYWQQIFREDVSQNLPNGLVRYTPPKSPSYVEIKSYFGDGSGSENASVLMQTSSQSQNQERSTTEAHSKSTTPDLTSESTYKDGTPGKSDQERYTAWIKK</sequence>
<dbReference type="EC" id="2.4.1.186" evidence="10"/>
<evidence type="ECO:0000256" key="6">
    <source>
        <dbReference type="ARBA" id="ARBA00023056"/>
    </source>
</evidence>
<keyword evidence="5" id="KW-0479">Metal-binding</keyword>
<keyword evidence="15" id="KW-1185">Reference proteome</keyword>
<dbReference type="Gene3D" id="3.90.550.10">
    <property type="entry name" value="Spore Coat Polysaccharide Biosynthesis Protein SpsA, Chain A"/>
    <property type="match status" value="1"/>
</dbReference>
<reference evidence="16" key="1">
    <citation type="submission" date="2022-11" db="UniProtKB">
        <authorList>
            <consortium name="WormBaseParasite"/>
        </authorList>
    </citation>
    <scope>IDENTIFICATION</scope>
</reference>
<evidence type="ECO:0000256" key="13">
    <source>
        <dbReference type="ARBA" id="ARBA00057883"/>
    </source>
</evidence>
<evidence type="ECO:0000256" key="1">
    <source>
        <dbReference type="ARBA" id="ARBA00001936"/>
    </source>
</evidence>
<dbReference type="GO" id="GO:0005978">
    <property type="term" value="P:glycogen biosynthetic process"/>
    <property type="evidence" value="ECO:0007669"/>
    <property type="project" value="UniProtKB-KW"/>
</dbReference>
<comment type="function">
    <text evidence="13">Self-glucosylating initiator of glycogen synthesis. It catalyzes the formation of a short alpha (1,4)-glucosyl chain covalently attached via a glucose 1-O-tyrosyl linkage to internal tyrosine residues and these chains act as primers for the elongation reaction catalyzed by glycogen synthase.</text>
</comment>
<keyword evidence="4" id="KW-0808">Transferase</keyword>
<keyword evidence="3" id="KW-0963">Cytoplasm</keyword>
<dbReference type="Pfam" id="PF01501">
    <property type="entry name" value="Glyco_transf_8"/>
    <property type="match status" value="1"/>
</dbReference>
<keyword evidence="8" id="KW-0464">Manganese</keyword>
<dbReference type="GO" id="GO:0005737">
    <property type="term" value="C:cytoplasm"/>
    <property type="evidence" value="ECO:0007669"/>
    <property type="project" value="UniProtKB-SubCell"/>
</dbReference>
<accession>A0A914Q5A0</accession>
<protein>
    <recommendedName>
        <fullName evidence="10">glycogenin glucosyltransferase</fullName>
        <ecNumber evidence="10">2.4.1.186</ecNumber>
    </recommendedName>
</protein>
<dbReference type="CDD" id="cd02537">
    <property type="entry name" value="GT8_Glycogenin"/>
    <property type="match status" value="1"/>
</dbReference>
<feature type="region of interest" description="Disordered" evidence="14">
    <location>
        <begin position="277"/>
        <end position="333"/>
    </location>
</feature>
<dbReference type="InterPro" id="IPR002495">
    <property type="entry name" value="Glyco_trans_8"/>
</dbReference>
<evidence type="ECO:0000256" key="2">
    <source>
        <dbReference type="ARBA" id="ARBA00004496"/>
    </source>
</evidence>
<evidence type="ECO:0000313" key="15">
    <source>
        <dbReference type="Proteomes" id="UP000887578"/>
    </source>
</evidence>
<dbReference type="SUPFAM" id="SSF53448">
    <property type="entry name" value="Nucleotide-diphospho-sugar transferases"/>
    <property type="match status" value="1"/>
</dbReference>
<keyword evidence="7" id="KW-0325">Glycoprotein</keyword>
<evidence type="ECO:0000256" key="9">
    <source>
        <dbReference type="ARBA" id="ARBA00038162"/>
    </source>
</evidence>
<dbReference type="WBParaSite" id="PDA_v2.g24144.t1">
    <property type="protein sequence ID" value="PDA_v2.g24144.t1"/>
    <property type="gene ID" value="PDA_v2.g24144"/>
</dbReference>
<comment type="cofactor">
    <cofactor evidence="1">
        <name>Mn(2+)</name>
        <dbReference type="ChEBI" id="CHEBI:29035"/>
    </cofactor>
</comment>
<dbReference type="AlphaFoldDB" id="A0A914Q5A0"/>
<evidence type="ECO:0000313" key="16">
    <source>
        <dbReference type="WBParaSite" id="PDA_v2.g24144.t1"/>
    </source>
</evidence>
<evidence type="ECO:0000256" key="7">
    <source>
        <dbReference type="ARBA" id="ARBA00023180"/>
    </source>
</evidence>
<evidence type="ECO:0000256" key="8">
    <source>
        <dbReference type="ARBA" id="ARBA00023211"/>
    </source>
</evidence>
<comment type="catalytic activity">
    <reaction evidence="12">
        <text>L-tyrosyl-[glycogenin] + UDP-alpha-D-glucose = alpha-D-glucosyl-L-tyrosyl-[glycogenin] + UDP + H(+)</text>
        <dbReference type="Rhea" id="RHEA:23360"/>
        <dbReference type="Rhea" id="RHEA-COMP:14604"/>
        <dbReference type="Rhea" id="RHEA-COMP:14605"/>
        <dbReference type="ChEBI" id="CHEBI:15378"/>
        <dbReference type="ChEBI" id="CHEBI:46858"/>
        <dbReference type="ChEBI" id="CHEBI:58223"/>
        <dbReference type="ChEBI" id="CHEBI:58885"/>
        <dbReference type="ChEBI" id="CHEBI:140573"/>
        <dbReference type="EC" id="2.4.1.186"/>
    </reaction>
</comment>
<evidence type="ECO:0000256" key="14">
    <source>
        <dbReference type="SAM" id="MobiDB-lite"/>
    </source>
</evidence>
<dbReference type="InterPro" id="IPR050587">
    <property type="entry name" value="GNT1/Glycosyltrans_8"/>
</dbReference>
<feature type="compositionally biased region" description="Polar residues" evidence="14">
    <location>
        <begin position="277"/>
        <end position="294"/>
    </location>
</feature>
<name>A0A914Q5A0_9BILA</name>
<evidence type="ECO:0000256" key="11">
    <source>
        <dbReference type="ARBA" id="ARBA00050886"/>
    </source>
</evidence>
<evidence type="ECO:0000256" key="10">
    <source>
        <dbReference type="ARBA" id="ARBA00038934"/>
    </source>
</evidence>
<dbReference type="InterPro" id="IPR029044">
    <property type="entry name" value="Nucleotide-diphossugar_trans"/>
</dbReference>
<evidence type="ECO:0000256" key="4">
    <source>
        <dbReference type="ARBA" id="ARBA00022679"/>
    </source>
</evidence>
<feature type="compositionally biased region" description="Polar residues" evidence="14">
    <location>
        <begin position="302"/>
        <end position="312"/>
    </location>
</feature>
<evidence type="ECO:0000256" key="5">
    <source>
        <dbReference type="ARBA" id="ARBA00022723"/>
    </source>
</evidence>
<comment type="similarity">
    <text evidence="9">Belongs to the glycosyltransferase 8 family. Glycogenin subfamily.</text>
</comment>
<keyword evidence="6" id="KW-0320">Glycogen biosynthesis</keyword>
<dbReference type="FunFam" id="3.90.550.10:FF:000092">
    <property type="entry name" value="Glycogenin 2"/>
    <property type="match status" value="1"/>
</dbReference>
<proteinExistence type="inferred from homology"/>
<comment type="subcellular location">
    <subcellularLocation>
        <location evidence="2">Cytoplasm</location>
    </subcellularLocation>
</comment>
<dbReference type="GO" id="GO:0008466">
    <property type="term" value="F:glycogenin glucosyltransferase activity"/>
    <property type="evidence" value="ECO:0007669"/>
    <property type="project" value="UniProtKB-EC"/>
</dbReference>
<dbReference type="GO" id="GO:0046872">
    <property type="term" value="F:metal ion binding"/>
    <property type="evidence" value="ECO:0007669"/>
    <property type="project" value="UniProtKB-KW"/>
</dbReference>
<evidence type="ECO:0000256" key="12">
    <source>
        <dbReference type="ARBA" id="ARBA00052293"/>
    </source>
</evidence>
<evidence type="ECO:0000256" key="3">
    <source>
        <dbReference type="ARBA" id="ARBA00022490"/>
    </source>
</evidence>
<dbReference type="PANTHER" id="PTHR11183">
    <property type="entry name" value="GLYCOGENIN SUBFAMILY MEMBER"/>
    <property type="match status" value="1"/>
</dbReference>
<organism evidence="15 16">
    <name type="scientific">Panagrolaimus davidi</name>
    <dbReference type="NCBI Taxonomy" id="227884"/>
    <lineage>
        <taxon>Eukaryota</taxon>
        <taxon>Metazoa</taxon>
        <taxon>Ecdysozoa</taxon>
        <taxon>Nematoda</taxon>
        <taxon>Chromadorea</taxon>
        <taxon>Rhabditida</taxon>
        <taxon>Tylenchina</taxon>
        <taxon>Panagrolaimomorpha</taxon>
        <taxon>Panagrolaimoidea</taxon>
        <taxon>Panagrolaimidae</taxon>
        <taxon>Panagrolaimus</taxon>
    </lineage>
</organism>
<comment type="catalytic activity">
    <reaction evidence="11">
        <text>[1,4-alpha-D-glucosyl](n)-L-tyrosyl-[glycogenin] + UDP-alpha-D-glucose = [1,4-alpha-D-glucosyl](n+1)-L-tyrosyl-[glycogenin] + UDP + H(+)</text>
        <dbReference type="Rhea" id="RHEA:56560"/>
        <dbReference type="Rhea" id="RHEA-COMP:14606"/>
        <dbReference type="Rhea" id="RHEA-COMP:14607"/>
        <dbReference type="ChEBI" id="CHEBI:15378"/>
        <dbReference type="ChEBI" id="CHEBI:58223"/>
        <dbReference type="ChEBI" id="CHEBI:58885"/>
        <dbReference type="ChEBI" id="CHEBI:140574"/>
        <dbReference type="EC" id="2.4.1.186"/>
    </reaction>
</comment>
<dbReference type="Proteomes" id="UP000887578">
    <property type="component" value="Unplaced"/>
</dbReference>